<dbReference type="EMBL" id="KN834804">
    <property type="protein sequence ID" value="KIK55614.1"/>
    <property type="molecule type" value="Genomic_DNA"/>
</dbReference>
<proteinExistence type="predicted"/>
<organism evidence="1 2">
    <name type="scientific">Collybiopsis luxurians FD-317 M1</name>
    <dbReference type="NCBI Taxonomy" id="944289"/>
    <lineage>
        <taxon>Eukaryota</taxon>
        <taxon>Fungi</taxon>
        <taxon>Dikarya</taxon>
        <taxon>Basidiomycota</taxon>
        <taxon>Agaricomycotina</taxon>
        <taxon>Agaricomycetes</taxon>
        <taxon>Agaricomycetidae</taxon>
        <taxon>Agaricales</taxon>
        <taxon>Marasmiineae</taxon>
        <taxon>Omphalotaceae</taxon>
        <taxon>Collybiopsis</taxon>
        <taxon>Collybiopsis luxurians</taxon>
    </lineage>
</organism>
<name>A0A0D0C028_9AGAR</name>
<gene>
    <name evidence="1" type="ORF">GYMLUDRAFT_62383</name>
</gene>
<sequence length="113" mass="13173">MFIARSCPSLSKFLANIAAMVTGFWLQQEFKILGKILLKHQEDLKQMECVINIIHQEPWATEIFNVHTQHDMVMIKEMEDDPDLKSSEIFNVHAQHDMVMIKEMEDDPDLKSS</sequence>
<dbReference type="Proteomes" id="UP000053593">
    <property type="component" value="Unassembled WGS sequence"/>
</dbReference>
<dbReference type="HOGENOM" id="CLU_2133784_0_0_1"/>
<dbReference type="AlphaFoldDB" id="A0A0D0C028"/>
<keyword evidence="2" id="KW-1185">Reference proteome</keyword>
<protein>
    <submittedName>
        <fullName evidence="1">Uncharacterized protein</fullName>
    </submittedName>
</protein>
<evidence type="ECO:0000313" key="1">
    <source>
        <dbReference type="EMBL" id="KIK55614.1"/>
    </source>
</evidence>
<evidence type="ECO:0000313" key="2">
    <source>
        <dbReference type="Proteomes" id="UP000053593"/>
    </source>
</evidence>
<reference evidence="1 2" key="1">
    <citation type="submission" date="2014-04" db="EMBL/GenBank/DDBJ databases">
        <title>Evolutionary Origins and Diversification of the Mycorrhizal Mutualists.</title>
        <authorList>
            <consortium name="DOE Joint Genome Institute"/>
            <consortium name="Mycorrhizal Genomics Consortium"/>
            <person name="Kohler A."/>
            <person name="Kuo A."/>
            <person name="Nagy L.G."/>
            <person name="Floudas D."/>
            <person name="Copeland A."/>
            <person name="Barry K.W."/>
            <person name="Cichocki N."/>
            <person name="Veneault-Fourrey C."/>
            <person name="LaButti K."/>
            <person name="Lindquist E.A."/>
            <person name="Lipzen A."/>
            <person name="Lundell T."/>
            <person name="Morin E."/>
            <person name="Murat C."/>
            <person name="Riley R."/>
            <person name="Ohm R."/>
            <person name="Sun H."/>
            <person name="Tunlid A."/>
            <person name="Henrissat B."/>
            <person name="Grigoriev I.V."/>
            <person name="Hibbett D.S."/>
            <person name="Martin F."/>
        </authorList>
    </citation>
    <scope>NUCLEOTIDE SEQUENCE [LARGE SCALE GENOMIC DNA]</scope>
    <source>
        <strain evidence="1 2">FD-317 M1</strain>
    </source>
</reference>
<accession>A0A0D0C028</accession>